<name>A0ABN9SDT5_9DINO</name>
<dbReference type="PANTHER" id="PTHR24186">
    <property type="entry name" value="PROTEIN PHOSPHATASE 1 REGULATORY SUBUNIT"/>
    <property type="match status" value="1"/>
</dbReference>
<evidence type="ECO:0000313" key="4">
    <source>
        <dbReference type="EMBL" id="CAK0830180.1"/>
    </source>
</evidence>
<keyword evidence="2" id="KW-0040">ANK repeat</keyword>
<comment type="caution">
    <text evidence="4">The sequence shown here is derived from an EMBL/GenBank/DDBJ whole genome shotgun (WGS) entry which is preliminary data.</text>
</comment>
<dbReference type="PANTHER" id="PTHR24186:SF37">
    <property type="entry name" value="PGG DOMAIN-CONTAINING PROTEIN"/>
    <property type="match status" value="1"/>
</dbReference>
<dbReference type="Gene3D" id="1.25.40.20">
    <property type="entry name" value="Ankyrin repeat-containing domain"/>
    <property type="match status" value="3"/>
</dbReference>
<dbReference type="Proteomes" id="UP001189429">
    <property type="component" value="Unassembled WGS sequence"/>
</dbReference>
<protein>
    <submittedName>
        <fullName evidence="4">Uncharacterized protein</fullName>
    </submittedName>
</protein>
<proteinExistence type="predicted"/>
<sequence>MAADDTDELAEDELAKWMGRVQKRKGLAFLKHEQTGQSALIAGIRRSCCIEKLRILLQHRDCAKCGDKSGLPLHIAIQVGSKADTLTVLVNTYPDALKVPDVQTRLLPLHMMLDNESFNQETVSVCRLMLEFYPEAAQISCNDRLAFHICLERHLPWELTELVLSKNRCAAATPTSGMLPLHTAVLHNLDSRIISSLIAAHPRALLLEMPGSGRLPVEYAIEKKAHTTVILSLMSGVPSGPCADPRAVAYACASTLGLVTETPRAADVDCFSHRVVLQVVLQNLPLQAVHMDAVKGNILEELERSVRDSMVSLPAGYRVELLHPELAGGVPHQAATPANMRKSGTLESASSKWRWERQGSLESMHSVASALMGSRPFRDQHHDRPTTTVLVLEFCIDTDLGLGERLTEELRLVRERGILKGDAEERIRQLLMFVTSPDYEGDLASIQFESAVEDFRVDVGEAQLTTMSIPIPIVPLGGDKFTLHMGLEDTVEDIKRRVRRRGSRAAHAQRLRLPDGSTPADRLACTDLVQMLADQASLEDGGGALRLEESHEFLHLALRFAVDDQIVDELLARGAHKVREADSEGVLPLHLAMLSGVSERACEQLLGCYPEAARAKLQGHGWYPLDLALDRRFGQSFVHALLGHVKPRDWTQDGFYNPEGARLHKKLRLPLHVAVLNGYPAATLKLIESSGCPLDAADAVSGQSLLDCALSCNRAEEVQTIFPHMMGSVGDVYDGSRRRLHQAVVAGAPESIVRPMCKKCGGEELLVRDLGGNLPIHLACAHGATLVIVNVLLEFCPDSARQPDRRGRLPIHLAVENQARPGVISALLAKDEGMVSAVAPCGRSLLELAAKVDAPPWVTAELVEHWPEDALEFSLLRGAWPRNGASADIHRLLREREEQREAPGALAEPGLPVLQRAPLRDSRGSARGEGAASVVETAAQGPPSEGAGAEEVEEEGTFSSLYNGLASVFAWS</sequence>
<evidence type="ECO:0000256" key="2">
    <source>
        <dbReference type="ARBA" id="ARBA00023043"/>
    </source>
</evidence>
<reference evidence="4" key="1">
    <citation type="submission" date="2023-10" db="EMBL/GenBank/DDBJ databases">
        <authorList>
            <person name="Chen Y."/>
            <person name="Shah S."/>
            <person name="Dougan E. K."/>
            <person name="Thang M."/>
            <person name="Chan C."/>
        </authorList>
    </citation>
    <scope>NUCLEOTIDE SEQUENCE [LARGE SCALE GENOMIC DNA]</scope>
</reference>
<dbReference type="InterPro" id="IPR036770">
    <property type="entry name" value="Ankyrin_rpt-contain_sf"/>
</dbReference>
<dbReference type="SMART" id="SM00248">
    <property type="entry name" value="ANK"/>
    <property type="match status" value="6"/>
</dbReference>
<dbReference type="EMBL" id="CAUYUJ010010757">
    <property type="protein sequence ID" value="CAK0830180.1"/>
    <property type="molecule type" value="Genomic_DNA"/>
</dbReference>
<evidence type="ECO:0000256" key="3">
    <source>
        <dbReference type="SAM" id="MobiDB-lite"/>
    </source>
</evidence>
<feature type="region of interest" description="Disordered" evidence="3">
    <location>
        <begin position="921"/>
        <end position="957"/>
    </location>
</feature>
<accession>A0ABN9SDT5</accession>
<evidence type="ECO:0000256" key="1">
    <source>
        <dbReference type="ARBA" id="ARBA00022737"/>
    </source>
</evidence>
<evidence type="ECO:0000313" key="5">
    <source>
        <dbReference type="Proteomes" id="UP001189429"/>
    </source>
</evidence>
<feature type="compositionally biased region" description="Low complexity" evidence="3">
    <location>
        <begin position="938"/>
        <end position="947"/>
    </location>
</feature>
<gene>
    <name evidence="4" type="ORF">PCOR1329_LOCUS28890</name>
</gene>
<keyword evidence="5" id="KW-1185">Reference proteome</keyword>
<organism evidence="4 5">
    <name type="scientific">Prorocentrum cordatum</name>
    <dbReference type="NCBI Taxonomy" id="2364126"/>
    <lineage>
        <taxon>Eukaryota</taxon>
        <taxon>Sar</taxon>
        <taxon>Alveolata</taxon>
        <taxon>Dinophyceae</taxon>
        <taxon>Prorocentrales</taxon>
        <taxon>Prorocentraceae</taxon>
        <taxon>Prorocentrum</taxon>
    </lineage>
</organism>
<keyword evidence="1" id="KW-0677">Repeat</keyword>
<dbReference type="InterPro" id="IPR002110">
    <property type="entry name" value="Ankyrin_rpt"/>
</dbReference>
<dbReference type="SUPFAM" id="SSF48403">
    <property type="entry name" value="Ankyrin repeat"/>
    <property type="match status" value="2"/>
</dbReference>